<gene>
    <name evidence="2" type="ORF">O2N63_12670</name>
</gene>
<keyword evidence="3" id="KW-1185">Reference proteome</keyword>
<dbReference type="EMBL" id="JAQIIO010000006">
    <property type="protein sequence ID" value="MDA5094939.1"/>
    <property type="molecule type" value="Genomic_DNA"/>
</dbReference>
<dbReference type="SUPFAM" id="SSF55729">
    <property type="entry name" value="Acyl-CoA N-acyltransferases (Nat)"/>
    <property type="match status" value="1"/>
</dbReference>
<dbReference type="Proteomes" id="UP001528040">
    <property type="component" value="Unassembled WGS sequence"/>
</dbReference>
<dbReference type="InterPro" id="IPR016181">
    <property type="entry name" value="Acyl_CoA_acyltransferase"/>
</dbReference>
<reference evidence="2 3" key="1">
    <citation type="submission" date="2023-01" db="EMBL/GenBank/DDBJ databases">
        <authorList>
            <person name="Yoon J.-W."/>
        </authorList>
    </citation>
    <scope>NUCLEOTIDE SEQUENCE [LARGE SCALE GENOMIC DNA]</scope>
    <source>
        <strain evidence="2 3">KMU-50</strain>
    </source>
</reference>
<organism evidence="2 3">
    <name type="scientific">Aliiroseovarius salicola</name>
    <dbReference type="NCBI Taxonomy" id="3009082"/>
    <lineage>
        <taxon>Bacteria</taxon>
        <taxon>Pseudomonadati</taxon>
        <taxon>Pseudomonadota</taxon>
        <taxon>Alphaproteobacteria</taxon>
        <taxon>Rhodobacterales</taxon>
        <taxon>Paracoccaceae</taxon>
        <taxon>Aliiroseovarius</taxon>
    </lineage>
</organism>
<accession>A0ABT4W3F6</accession>
<dbReference type="Pfam" id="PF13302">
    <property type="entry name" value="Acetyltransf_3"/>
    <property type="match status" value="1"/>
</dbReference>
<proteinExistence type="predicted"/>
<evidence type="ECO:0000313" key="2">
    <source>
        <dbReference type="EMBL" id="MDA5094939.1"/>
    </source>
</evidence>
<name>A0ABT4W3F6_9RHOB</name>
<dbReference type="RefSeq" id="WP_271054646.1">
    <property type="nucleotide sequence ID" value="NZ_JAQIIO010000006.1"/>
</dbReference>
<evidence type="ECO:0000259" key="1">
    <source>
        <dbReference type="PROSITE" id="PS51186"/>
    </source>
</evidence>
<evidence type="ECO:0000313" key="3">
    <source>
        <dbReference type="Proteomes" id="UP001528040"/>
    </source>
</evidence>
<protein>
    <submittedName>
        <fullName evidence="2">GNAT family N-acetyltransferase</fullName>
    </submittedName>
</protein>
<dbReference type="Gene3D" id="3.40.630.30">
    <property type="match status" value="1"/>
</dbReference>
<dbReference type="InterPro" id="IPR000182">
    <property type="entry name" value="GNAT_dom"/>
</dbReference>
<dbReference type="PROSITE" id="PS51186">
    <property type="entry name" value="GNAT"/>
    <property type="match status" value="1"/>
</dbReference>
<sequence>MMHDTITNQPVIEADRFVLRPVRKSDAGTMELYAGDERVANGTRSIPHPLPPGATDGFISRALEAERKQDVWVMDGAREGQREVLGVITLSRLDRNQSELSYWVAPAFWNGGLASEAVRALIHANPLGNDTIFASVFQDNPASARVLTNAGFEYIGDAESHSISRGANVPTWTYLRKLG</sequence>
<comment type="caution">
    <text evidence="2">The sequence shown here is derived from an EMBL/GenBank/DDBJ whole genome shotgun (WGS) entry which is preliminary data.</text>
</comment>
<dbReference type="PANTHER" id="PTHR43328:SF1">
    <property type="entry name" value="N-ACETYLTRANSFERASE DOMAIN-CONTAINING PROTEIN"/>
    <property type="match status" value="1"/>
</dbReference>
<feature type="domain" description="N-acetyltransferase" evidence="1">
    <location>
        <begin position="30"/>
        <end position="176"/>
    </location>
</feature>
<dbReference type="PANTHER" id="PTHR43328">
    <property type="entry name" value="ACETYLTRANSFERASE-RELATED"/>
    <property type="match status" value="1"/>
</dbReference>